<reference evidence="3 4" key="1">
    <citation type="submission" date="2023-05" db="EMBL/GenBank/DDBJ databases">
        <title>A 100% complete, gapless, phased diploid assembly of the Scenedesmus obliquus UTEX 3031 genome.</title>
        <authorList>
            <person name="Biondi T.C."/>
            <person name="Hanschen E.R."/>
            <person name="Kwon T."/>
            <person name="Eng W."/>
            <person name="Kruse C.P.S."/>
            <person name="Koehler S.I."/>
            <person name="Kunde Y."/>
            <person name="Gleasner C.D."/>
            <person name="You Mak K.T."/>
            <person name="Polle J."/>
            <person name="Hovde B.T."/>
            <person name="Starkenburg S.R."/>
        </authorList>
    </citation>
    <scope>NUCLEOTIDE SEQUENCE [LARGE SCALE GENOMIC DNA]</scope>
    <source>
        <strain evidence="3 4">DOE0152z</strain>
    </source>
</reference>
<feature type="compositionally biased region" description="Basic residues" evidence="1">
    <location>
        <begin position="1"/>
        <end position="21"/>
    </location>
</feature>
<feature type="domain" description="S1 motif" evidence="2">
    <location>
        <begin position="81"/>
        <end position="168"/>
    </location>
</feature>
<dbReference type="PROSITE" id="PS50126">
    <property type="entry name" value="S1"/>
    <property type="match status" value="2"/>
</dbReference>
<feature type="region of interest" description="Disordered" evidence="1">
    <location>
        <begin position="439"/>
        <end position="490"/>
    </location>
</feature>
<sequence length="490" mass="53098">MGRSRSRERHRHSHSRSRSRSRSRDKQQHSEGRRDSGRDTSRDRDRGHDRDRNRQWDRDGGGGGPRRPPAGPVSDEPPPIGSIHRGVVHTVKPFGVFVAIEGYRRHVLVHHSQVSEEVLLTRGDEDELKVKALEYAAPPGQRVWVKILEVSADQNQNGPGYRVHGSMRVVDQDSGADLDPTGQAAAAAAAKGGGGGRQYDEPPEVGTCHRGEVKRIEAYGVFVALQGFRKYGLVHASQVANYLEFSAEDGEAERKKAIGEVVELGQEVWVKVVEVGHDDRGPKIGCSMKLVDQADGTDLDPQNLRYRPRGEGGQGGPGGRAPVGANAGEVRGGAIDWGYLATRPDAFGSTGYDLLQDDPEEPGRPAAGGRGGGFPPPPQQQQQQQQQQHMPPVGRGRGAVVPAWMAQGPAAPGSVPHRDAGGSDAAAANLTVEEALRIVQAATAGKKKHKEKHKKHKKSSKHKHKKSSRKRRSRSRGRSSSSDSESDRGR</sequence>
<dbReference type="SUPFAM" id="SSF50249">
    <property type="entry name" value="Nucleic acid-binding proteins"/>
    <property type="match status" value="2"/>
</dbReference>
<dbReference type="InterPro" id="IPR003029">
    <property type="entry name" value="S1_domain"/>
</dbReference>
<dbReference type="Pfam" id="PF00575">
    <property type="entry name" value="S1"/>
    <property type="match status" value="2"/>
</dbReference>
<feature type="domain" description="S1 motif" evidence="2">
    <location>
        <begin position="206"/>
        <end position="289"/>
    </location>
</feature>
<dbReference type="InterPro" id="IPR012340">
    <property type="entry name" value="NA-bd_OB-fold"/>
</dbReference>
<evidence type="ECO:0000259" key="2">
    <source>
        <dbReference type="PROSITE" id="PS50126"/>
    </source>
</evidence>
<feature type="region of interest" description="Disordered" evidence="1">
    <location>
        <begin position="407"/>
        <end position="426"/>
    </location>
</feature>
<dbReference type="Gene3D" id="2.40.50.140">
    <property type="entry name" value="Nucleic acid-binding proteins"/>
    <property type="match status" value="2"/>
</dbReference>
<evidence type="ECO:0000313" key="4">
    <source>
        <dbReference type="Proteomes" id="UP001244341"/>
    </source>
</evidence>
<feature type="compositionally biased region" description="Pro residues" evidence="1">
    <location>
        <begin position="66"/>
        <end position="80"/>
    </location>
</feature>
<evidence type="ECO:0000256" key="1">
    <source>
        <dbReference type="SAM" id="MobiDB-lite"/>
    </source>
</evidence>
<dbReference type="EMBL" id="CP126214">
    <property type="protein sequence ID" value="WIA16485.1"/>
    <property type="molecule type" value="Genomic_DNA"/>
</dbReference>
<dbReference type="PANTHER" id="PTHR15838">
    <property type="entry name" value="NUCLEOLAR PROTEIN OF 40 KDA"/>
    <property type="match status" value="1"/>
</dbReference>
<dbReference type="Proteomes" id="UP001244341">
    <property type="component" value="Chromosome 7b"/>
</dbReference>
<organism evidence="3 4">
    <name type="scientific">Tetradesmus obliquus</name>
    <name type="common">Green alga</name>
    <name type="synonym">Acutodesmus obliquus</name>
    <dbReference type="NCBI Taxonomy" id="3088"/>
    <lineage>
        <taxon>Eukaryota</taxon>
        <taxon>Viridiplantae</taxon>
        <taxon>Chlorophyta</taxon>
        <taxon>core chlorophytes</taxon>
        <taxon>Chlorophyceae</taxon>
        <taxon>CS clade</taxon>
        <taxon>Sphaeropleales</taxon>
        <taxon>Scenedesmaceae</taxon>
        <taxon>Tetradesmus</taxon>
    </lineage>
</organism>
<protein>
    <recommendedName>
        <fullName evidence="2">S1 motif domain-containing protein</fullName>
    </recommendedName>
</protein>
<name>A0ABY8U576_TETOB</name>
<feature type="region of interest" description="Disordered" evidence="1">
    <location>
        <begin position="293"/>
        <end position="327"/>
    </location>
</feature>
<feature type="compositionally biased region" description="Basic and acidic residues" evidence="1">
    <location>
        <begin position="22"/>
        <end position="60"/>
    </location>
</feature>
<dbReference type="PANTHER" id="PTHR15838:SF1">
    <property type="entry name" value="ZINC FINGER CCHC DOMAIN-CONTAINING PROTEIN 17"/>
    <property type="match status" value="1"/>
</dbReference>
<keyword evidence="4" id="KW-1185">Reference proteome</keyword>
<feature type="region of interest" description="Disordered" evidence="1">
    <location>
        <begin position="1"/>
        <end position="84"/>
    </location>
</feature>
<feature type="compositionally biased region" description="Basic residues" evidence="1">
    <location>
        <begin position="445"/>
        <end position="477"/>
    </location>
</feature>
<feature type="region of interest" description="Disordered" evidence="1">
    <location>
        <begin position="350"/>
        <end position="397"/>
    </location>
</feature>
<gene>
    <name evidence="3" type="ORF">OEZ85_013166</name>
</gene>
<accession>A0ABY8U576</accession>
<proteinExistence type="predicted"/>
<dbReference type="SMART" id="SM00316">
    <property type="entry name" value="S1"/>
    <property type="match status" value="2"/>
</dbReference>
<evidence type="ECO:0000313" key="3">
    <source>
        <dbReference type="EMBL" id="WIA16485.1"/>
    </source>
</evidence>
<feature type="compositionally biased region" description="Gly residues" evidence="1">
    <location>
        <begin position="311"/>
        <end position="321"/>
    </location>
</feature>